<protein>
    <recommendedName>
        <fullName evidence="2">Transporter</fullName>
    </recommendedName>
</protein>
<dbReference type="InterPro" id="IPR025737">
    <property type="entry name" value="FApF"/>
</dbReference>
<dbReference type="AlphaFoldDB" id="A0A3B0RIN1"/>
<evidence type="ECO:0008006" key="2">
    <source>
        <dbReference type="Google" id="ProtNLM"/>
    </source>
</evidence>
<gene>
    <name evidence="1" type="ORF">MNBD_ALPHA06-1245</name>
</gene>
<name>A0A3B0RIN1_9ZZZZ</name>
<dbReference type="EMBL" id="UOEE01000134">
    <property type="protein sequence ID" value="VAV91869.1"/>
    <property type="molecule type" value="Genomic_DNA"/>
</dbReference>
<sequence length="258" mass="27441">MRKLVLISATCLAFALPNMALADDTEFRWSSGLDYTSGKYTDSQKTEILYLPFTGQVLFGNFTAKATVPYIRIKGPGTIVGGGEVGPITRDQPASAITTEDGLGDVVASLTYTVISPDNTMFLDFTGKVKLPTASSDKNLGTGETDFTALADLTKTAGPVTLFATAGYRFMGSSPALPLRDGFLGSIGLSTKLSPTTSIGLIYDYREAASRRSDNPSEITGFIGWKLTERVRLQTYGVIGLSNGSPDTGIGLQISFRS</sequence>
<evidence type="ECO:0000313" key="1">
    <source>
        <dbReference type="EMBL" id="VAV91869.1"/>
    </source>
</evidence>
<organism evidence="1">
    <name type="scientific">hydrothermal vent metagenome</name>
    <dbReference type="NCBI Taxonomy" id="652676"/>
    <lineage>
        <taxon>unclassified sequences</taxon>
        <taxon>metagenomes</taxon>
        <taxon>ecological metagenomes</taxon>
    </lineage>
</organism>
<dbReference type="Pfam" id="PF13557">
    <property type="entry name" value="Phenol_MetA_deg"/>
    <property type="match status" value="1"/>
</dbReference>
<accession>A0A3B0RIN1</accession>
<reference evidence="1" key="1">
    <citation type="submission" date="2018-06" db="EMBL/GenBank/DDBJ databases">
        <authorList>
            <person name="Zhirakovskaya E."/>
        </authorList>
    </citation>
    <scope>NUCLEOTIDE SEQUENCE</scope>
</reference>
<proteinExistence type="predicted"/>